<accession>A0A0J8BBY8</accession>
<reference evidence="1 2" key="1">
    <citation type="journal article" date="2014" name="Nature">
        <title>The genome of the recently domesticated crop plant sugar beet (Beta vulgaris).</title>
        <authorList>
            <person name="Dohm J.C."/>
            <person name="Minoche A.E."/>
            <person name="Holtgrawe D."/>
            <person name="Capella-Gutierrez S."/>
            <person name="Zakrzewski F."/>
            <person name="Tafer H."/>
            <person name="Rupp O."/>
            <person name="Sorensen T.R."/>
            <person name="Stracke R."/>
            <person name="Reinhardt R."/>
            <person name="Goesmann A."/>
            <person name="Kraft T."/>
            <person name="Schulz B."/>
            <person name="Stadler P.F."/>
            <person name="Schmidt T."/>
            <person name="Gabaldon T."/>
            <person name="Lehrach H."/>
            <person name="Weisshaar B."/>
            <person name="Himmelbauer H."/>
        </authorList>
    </citation>
    <scope>NUCLEOTIDE SEQUENCE [LARGE SCALE GENOMIC DNA]</scope>
    <source>
        <tissue evidence="1">Taproot</tissue>
    </source>
</reference>
<dbReference type="Proteomes" id="UP000035740">
    <property type="component" value="Unassembled WGS sequence"/>
</dbReference>
<keyword evidence="2" id="KW-1185">Reference proteome</keyword>
<evidence type="ECO:0000313" key="2">
    <source>
        <dbReference type="Proteomes" id="UP000035740"/>
    </source>
</evidence>
<dbReference type="EMBL" id="KQ090307">
    <property type="protein sequence ID" value="KMS97533.1"/>
    <property type="molecule type" value="Genomic_DNA"/>
</dbReference>
<dbReference type="AlphaFoldDB" id="A0A0J8BBY8"/>
<proteinExistence type="predicted"/>
<sequence length="38" mass="4446">MHLMFLRALYASVIISPAASCHTFFYRSFATLLLQRRI</sequence>
<name>A0A0J8BBY8_BETVV</name>
<gene>
    <name evidence="1" type="ORF">BVRB_5g126210</name>
</gene>
<evidence type="ECO:0000313" key="1">
    <source>
        <dbReference type="EMBL" id="KMS97533.1"/>
    </source>
</evidence>
<protein>
    <submittedName>
        <fullName evidence="1">Uncharacterized protein</fullName>
    </submittedName>
</protein>
<organism evidence="1 2">
    <name type="scientific">Beta vulgaris subsp. vulgaris</name>
    <name type="common">Beet</name>
    <dbReference type="NCBI Taxonomy" id="3555"/>
    <lineage>
        <taxon>Eukaryota</taxon>
        <taxon>Viridiplantae</taxon>
        <taxon>Streptophyta</taxon>
        <taxon>Embryophyta</taxon>
        <taxon>Tracheophyta</taxon>
        <taxon>Spermatophyta</taxon>
        <taxon>Magnoliopsida</taxon>
        <taxon>eudicotyledons</taxon>
        <taxon>Gunneridae</taxon>
        <taxon>Pentapetalae</taxon>
        <taxon>Caryophyllales</taxon>
        <taxon>Chenopodiaceae</taxon>
        <taxon>Betoideae</taxon>
        <taxon>Beta</taxon>
    </lineage>
</organism>
<dbReference type="Gramene" id="KMS97533">
    <property type="protein sequence ID" value="KMS97533"/>
    <property type="gene ID" value="BVRB_5g126210"/>
</dbReference>